<accession>A0A9W9K5G8</accession>
<feature type="signal peptide" evidence="1">
    <location>
        <begin position="1"/>
        <end position="17"/>
    </location>
</feature>
<protein>
    <submittedName>
        <fullName evidence="2">Uncharacterized protein</fullName>
    </submittedName>
</protein>
<evidence type="ECO:0000313" key="2">
    <source>
        <dbReference type="EMBL" id="KAJ5093853.1"/>
    </source>
</evidence>
<proteinExistence type="predicted"/>
<sequence>MKSSLAYISALVALSYATVTLLDPSDYVDLEADTNDNVLAADYENPGATYQTITITGPYYFFDNETILARETYSVDKNDTSVIVITEESNINMTYIDVIKNGYASSLNQASFYGANAAINVANASVSYIDHSNITTRNGAANIYAYGTNTTVFVTNTDLYSSGPCAHGLYASGNGTIYASNVRQYSGGIRSSAFAGDGPAGYLYISDSIAHTAERGSAIFYALGEAYATNIVGIADNSPSLFSDGGQKSVFENVDFTAGLLAGTVLFCSQPRETGASLSFSNSRLTTTGENMPGLWFGNIIAEVQILATTINTTSGILVVANSSRITPEFDYFAGAEYSSYVLPAIVDIAVSSSELEGDLVTYNGSSITWTLGDYSTWTGTAYSKNGEGTVGVNLDATSKWVVTADTVVQNITVANLSSIVDQGYSISYNLSSSANAWLNGGTVQLFGGGKLTPS</sequence>
<dbReference type="Proteomes" id="UP001149165">
    <property type="component" value="Unassembled WGS sequence"/>
</dbReference>
<dbReference type="OrthoDB" id="10018600at2759"/>
<keyword evidence="3" id="KW-1185">Reference proteome</keyword>
<name>A0A9W9K5G8_9EURO</name>
<comment type="caution">
    <text evidence="2">The sequence shown here is derived from an EMBL/GenBank/DDBJ whole genome shotgun (WGS) entry which is preliminary data.</text>
</comment>
<organism evidence="2 3">
    <name type="scientific">Penicillium angulare</name>
    <dbReference type="NCBI Taxonomy" id="116970"/>
    <lineage>
        <taxon>Eukaryota</taxon>
        <taxon>Fungi</taxon>
        <taxon>Dikarya</taxon>
        <taxon>Ascomycota</taxon>
        <taxon>Pezizomycotina</taxon>
        <taxon>Eurotiomycetes</taxon>
        <taxon>Eurotiomycetidae</taxon>
        <taxon>Eurotiales</taxon>
        <taxon>Aspergillaceae</taxon>
        <taxon>Penicillium</taxon>
    </lineage>
</organism>
<evidence type="ECO:0000256" key="1">
    <source>
        <dbReference type="SAM" id="SignalP"/>
    </source>
</evidence>
<keyword evidence="1" id="KW-0732">Signal</keyword>
<dbReference type="EMBL" id="JAPQKH010000006">
    <property type="protein sequence ID" value="KAJ5093853.1"/>
    <property type="molecule type" value="Genomic_DNA"/>
</dbReference>
<evidence type="ECO:0000313" key="3">
    <source>
        <dbReference type="Proteomes" id="UP001149165"/>
    </source>
</evidence>
<reference evidence="2" key="1">
    <citation type="submission" date="2022-11" db="EMBL/GenBank/DDBJ databases">
        <authorList>
            <person name="Petersen C."/>
        </authorList>
    </citation>
    <scope>NUCLEOTIDE SEQUENCE</scope>
    <source>
        <strain evidence="2">IBT 30069</strain>
    </source>
</reference>
<dbReference type="AlphaFoldDB" id="A0A9W9K5G8"/>
<gene>
    <name evidence="2" type="ORF">N7456_009714</name>
</gene>
<feature type="chain" id="PRO_5040856071" evidence="1">
    <location>
        <begin position="18"/>
        <end position="455"/>
    </location>
</feature>
<reference evidence="2" key="2">
    <citation type="journal article" date="2023" name="IMA Fungus">
        <title>Comparative genomic study of the Penicillium genus elucidates a diverse pangenome and 15 lateral gene transfer events.</title>
        <authorList>
            <person name="Petersen C."/>
            <person name="Sorensen T."/>
            <person name="Nielsen M.R."/>
            <person name="Sondergaard T.E."/>
            <person name="Sorensen J.L."/>
            <person name="Fitzpatrick D.A."/>
            <person name="Frisvad J.C."/>
            <person name="Nielsen K.L."/>
        </authorList>
    </citation>
    <scope>NUCLEOTIDE SEQUENCE</scope>
    <source>
        <strain evidence="2">IBT 30069</strain>
    </source>
</reference>